<accession>A0A382S6I2</accession>
<name>A0A382S6I2_9ZZZZ</name>
<proteinExistence type="predicted"/>
<gene>
    <name evidence="1" type="ORF">METZ01_LOCUS357612</name>
</gene>
<dbReference type="Gene3D" id="3.40.50.720">
    <property type="entry name" value="NAD(P)-binding Rossmann-like Domain"/>
    <property type="match status" value="1"/>
</dbReference>
<sequence length="27" mass="2688">MSNESKRVAIITGAGQGMGKAVALNLA</sequence>
<organism evidence="1">
    <name type="scientific">marine metagenome</name>
    <dbReference type="NCBI Taxonomy" id="408172"/>
    <lineage>
        <taxon>unclassified sequences</taxon>
        <taxon>metagenomes</taxon>
        <taxon>ecological metagenomes</taxon>
    </lineage>
</organism>
<protein>
    <submittedName>
        <fullName evidence="1">Uncharacterized protein</fullName>
    </submittedName>
</protein>
<dbReference type="AlphaFoldDB" id="A0A382S6I2"/>
<dbReference type="EMBL" id="UINC01126344">
    <property type="protein sequence ID" value="SVD04758.1"/>
    <property type="molecule type" value="Genomic_DNA"/>
</dbReference>
<feature type="non-terminal residue" evidence="1">
    <location>
        <position position="27"/>
    </location>
</feature>
<evidence type="ECO:0000313" key="1">
    <source>
        <dbReference type="EMBL" id="SVD04758.1"/>
    </source>
</evidence>
<dbReference type="InterPro" id="IPR036291">
    <property type="entry name" value="NAD(P)-bd_dom_sf"/>
</dbReference>
<dbReference type="SUPFAM" id="SSF51735">
    <property type="entry name" value="NAD(P)-binding Rossmann-fold domains"/>
    <property type="match status" value="1"/>
</dbReference>
<reference evidence="1" key="1">
    <citation type="submission" date="2018-05" db="EMBL/GenBank/DDBJ databases">
        <authorList>
            <person name="Lanie J.A."/>
            <person name="Ng W.-L."/>
            <person name="Kazmierczak K.M."/>
            <person name="Andrzejewski T.M."/>
            <person name="Davidsen T.M."/>
            <person name="Wayne K.J."/>
            <person name="Tettelin H."/>
            <person name="Glass J.I."/>
            <person name="Rusch D."/>
            <person name="Podicherti R."/>
            <person name="Tsui H.-C.T."/>
            <person name="Winkler M.E."/>
        </authorList>
    </citation>
    <scope>NUCLEOTIDE SEQUENCE</scope>
</reference>